<gene>
    <name evidence="2" type="ORF">S06H3_66654</name>
</gene>
<sequence length="51" mass="5554">VSVANVLAAEMIKKMKKNPIIFALANPEPEIKPELAIECGVRIIATGRSDY</sequence>
<comment type="caution">
    <text evidence="2">The sequence shown here is derived from an EMBL/GenBank/DDBJ whole genome shotgun (WGS) entry which is preliminary data.</text>
</comment>
<dbReference type="SUPFAM" id="SSF51735">
    <property type="entry name" value="NAD(P)-binding Rossmann-fold domains"/>
    <property type="match status" value="1"/>
</dbReference>
<dbReference type="AlphaFoldDB" id="X1S3P3"/>
<dbReference type="EMBL" id="BARV01045557">
    <property type="protein sequence ID" value="GAI70040.1"/>
    <property type="molecule type" value="Genomic_DNA"/>
</dbReference>
<dbReference type="InterPro" id="IPR051674">
    <property type="entry name" value="Malate_Decarboxylase"/>
</dbReference>
<feature type="non-terminal residue" evidence="2">
    <location>
        <position position="1"/>
    </location>
</feature>
<dbReference type="GO" id="GO:0016491">
    <property type="term" value="F:oxidoreductase activity"/>
    <property type="evidence" value="ECO:0007669"/>
    <property type="project" value="UniProtKB-KW"/>
</dbReference>
<evidence type="ECO:0000256" key="1">
    <source>
        <dbReference type="ARBA" id="ARBA00023002"/>
    </source>
</evidence>
<organism evidence="2">
    <name type="scientific">marine sediment metagenome</name>
    <dbReference type="NCBI Taxonomy" id="412755"/>
    <lineage>
        <taxon>unclassified sequences</taxon>
        <taxon>metagenomes</taxon>
        <taxon>ecological metagenomes</taxon>
    </lineage>
</organism>
<evidence type="ECO:0008006" key="3">
    <source>
        <dbReference type="Google" id="ProtNLM"/>
    </source>
</evidence>
<dbReference type="InterPro" id="IPR036291">
    <property type="entry name" value="NAD(P)-bd_dom_sf"/>
</dbReference>
<dbReference type="PANTHER" id="PTHR43237">
    <property type="entry name" value="NADP-DEPENDENT MALIC ENZYME"/>
    <property type="match status" value="1"/>
</dbReference>
<dbReference type="PANTHER" id="PTHR43237:SF4">
    <property type="entry name" value="NADP-DEPENDENT MALIC ENZYME"/>
    <property type="match status" value="1"/>
</dbReference>
<keyword evidence="1" id="KW-0560">Oxidoreductase</keyword>
<feature type="non-terminal residue" evidence="2">
    <location>
        <position position="51"/>
    </location>
</feature>
<protein>
    <recommendedName>
        <fullName evidence="3">Malic enzyme NAD-binding domain-containing protein</fullName>
    </recommendedName>
</protein>
<reference evidence="2" key="1">
    <citation type="journal article" date="2014" name="Front. Microbiol.">
        <title>High frequency of phylogenetically diverse reductive dehalogenase-homologous genes in deep subseafloor sedimentary metagenomes.</title>
        <authorList>
            <person name="Kawai M."/>
            <person name="Futagami T."/>
            <person name="Toyoda A."/>
            <person name="Takaki Y."/>
            <person name="Nishi S."/>
            <person name="Hori S."/>
            <person name="Arai W."/>
            <person name="Tsubouchi T."/>
            <person name="Morono Y."/>
            <person name="Uchiyama I."/>
            <person name="Ito T."/>
            <person name="Fujiyama A."/>
            <person name="Inagaki F."/>
            <person name="Takami H."/>
        </authorList>
    </citation>
    <scope>NUCLEOTIDE SEQUENCE</scope>
    <source>
        <strain evidence="2">Expedition CK06-06</strain>
    </source>
</reference>
<proteinExistence type="predicted"/>
<evidence type="ECO:0000313" key="2">
    <source>
        <dbReference type="EMBL" id="GAI70040.1"/>
    </source>
</evidence>
<dbReference type="Gene3D" id="3.40.50.720">
    <property type="entry name" value="NAD(P)-binding Rossmann-like Domain"/>
    <property type="match status" value="1"/>
</dbReference>
<accession>X1S3P3</accession>
<name>X1S3P3_9ZZZZ</name>